<evidence type="ECO:0000313" key="8">
    <source>
        <dbReference type="EMBL" id="CAH2108807.1"/>
    </source>
</evidence>
<dbReference type="Proteomes" id="UP001153954">
    <property type="component" value="Unassembled WGS sequence"/>
</dbReference>
<dbReference type="PROSITE" id="PS00141">
    <property type="entry name" value="ASP_PROTEASE"/>
    <property type="match status" value="1"/>
</dbReference>
<dbReference type="Gene3D" id="3.30.70.270">
    <property type="match status" value="2"/>
</dbReference>
<evidence type="ECO:0000256" key="1">
    <source>
        <dbReference type="ARBA" id="ARBA00012493"/>
    </source>
</evidence>
<accession>A0AAU9V9Y6</accession>
<dbReference type="InterPro" id="IPR041588">
    <property type="entry name" value="Integrase_H2C2"/>
</dbReference>
<dbReference type="GO" id="GO:0008270">
    <property type="term" value="F:zinc ion binding"/>
    <property type="evidence" value="ECO:0007669"/>
    <property type="project" value="InterPro"/>
</dbReference>
<dbReference type="GO" id="GO:0015074">
    <property type="term" value="P:DNA integration"/>
    <property type="evidence" value="ECO:0007669"/>
    <property type="project" value="UniProtKB-KW"/>
</dbReference>
<keyword evidence="3" id="KW-0378">Hydrolase</keyword>
<gene>
    <name evidence="8" type="ORF">EEDITHA_LOCUS22713</name>
</gene>
<dbReference type="SUPFAM" id="SSF56672">
    <property type="entry name" value="DNA/RNA polymerases"/>
    <property type="match status" value="1"/>
</dbReference>
<evidence type="ECO:0000256" key="5">
    <source>
        <dbReference type="ARBA" id="ARBA00022908"/>
    </source>
</evidence>
<dbReference type="Pfam" id="PF17921">
    <property type="entry name" value="Integrase_H2C2"/>
    <property type="match status" value="1"/>
</dbReference>
<dbReference type="Pfam" id="PF17919">
    <property type="entry name" value="RT_RNaseH_2"/>
    <property type="match status" value="1"/>
</dbReference>
<protein>
    <recommendedName>
        <fullName evidence="1">RNA-directed DNA polymerase</fullName>
        <ecNumber evidence="1">2.7.7.49</ecNumber>
    </recommendedName>
</protein>
<dbReference type="SMART" id="SM00343">
    <property type="entry name" value="ZnF_C2HC"/>
    <property type="match status" value="2"/>
</dbReference>
<dbReference type="InterPro" id="IPR050951">
    <property type="entry name" value="Retrovirus_Pol_polyprotein"/>
</dbReference>
<dbReference type="InterPro" id="IPR043128">
    <property type="entry name" value="Rev_trsase/Diguanyl_cyclase"/>
</dbReference>
<evidence type="ECO:0000256" key="4">
    <source>
        <dbReference type="ARBA" id="ARBA00022842"/>
    </source>
</evidence>
<dbReference type="PANTHER" id="PTHR37984:SF11">
    <property type="entry name" value="INTEGRASE CATALYTIC DOMAIN-CONTAINING PROTEIN"/>
    <property type="match status" value="1"/>
</dbReference>
<dbReference type="InterPro" id="IPR001878">
    <property type="entry name" value="Znf_CCHC"/>
</dbReference>
<dbReference type="GO" id="GO:0006508">
    <property type="term" value="P:proteolysis"/>
    <property type="evidence" value="ECO:0007669"/>
    <property type="project" value="UniProtKB-KW"/>
</dbReference>
<dbReference type="FunFam" id="3.30.70.270:FF:000003">
    <property type="entry name" value="Transposon Ty3-G Gag-Pol polyprotein"/>
    <property type="match status" value="1"/>
</dbReference>
<evidence type="ECO:0000259" key="7">
    <source>
        <dbReference type="SMART" id="SM00343"/>
    </source>
</evidence>
<dbReference type="EC" id="2.7.7.49" evidence="1"/>
<evidence type="ECO:0000256" key="2">
    <source>
        <dbReference type="ARBA" id="ARBA00022670"/>
    </source>
</evidence>
<dbReference type="InterPro" id="IPR001969">
    <property type="entry name" value="Aspartic_peptidase_AS"/>
</dbReference>
<keyword evidence="2" id="KW-0645">Protease</keyword>
<keyword evidence="9" id="KW-1185">Reference proteome</keyword>
<dbReference type="EMBL" id="CAKOGL010000040">
    <property type="protein sequence ID" value="CAH2108807.1"/>
    <property type="molecule type" value="Genomic_DNA"/>
</dbReference>
<comment type="caution">
    <text evidence="8">The sequence shown here is derived from an EMBL/GenBank/DDBJ whole genome shotgun (WGS) entry which is preliminary data.</text>
</comment>
<dbReference type="CDD" id="cd09274">
    <property type="entry name" value="RNase_HI_RT_Ty3"/>
    <property type="match status" value="1"/>
</dbReference>
<dbReference type="Gene3D" id="4.10.60.10">
    <property type="entry name" value="Zinc finger, CCHC-type"/>
    <property type="match status" value="1"/>
</dbReference>
<proteinExistence type="predicted"/>
<sequence length="858" mass="97720">MENESIDMFVLKLRKQAVYCKFLDIDEEQSGTTLEIARLYEMEDSMFKMAIRKEKEEEETASSVNRVTQEFKCFRCGLKGHLAKDSKCPAASEKCVKCGLIGHFAKCCKTKYKKDNVIGRKKAEKKECKKKKRYIKYVISNESDSESSEASDSSESEDEHVQVNSVFSISVMDNKCMIQVDKKFPCQFIIDSGASINIIDKHTFHKLIKSGFCCKLKTKISEKYFAYGGKELDKLGIFSTLLFSPDTGRKVYTNVLVYNGSGPSLLSRQTSIDLDLLRVGPIPTETGKIYSVKPLLTKEVIAKEYPSLFQGIGKLRDFKLTIPVDPSVKLVAQPVRRQPFNIRNIEEKLVKELLDYDIIEPVTGPTPCVSPSHIVKKKEKDQYRLVVDMRKANEAVMRERVPLPTFEELLADLNGCKFFSTLDLKYKRLFFGIRCASEIFQRVIAHLLQGINGVANSQDDIRIGGRTQEEHDYRLRQVLKRLQNNGLTLNEKKCTFGAPEITFLGHHISAAGIRPTRSNQQVIQEFRAPQNVAEVRSFLGLVNFSARFIPQFSTITAPLRELTKKDSLFVWTKEHENAFQKLKDLITSAPALGFYNKNAETTLVTDASPVGIAAVLIQKQTIERQEQPIIIKYISKALSPTEQRYSQTEKEALAIVWACETLYMYLIGKQFNIVSDHKPLEIICSANSKPRRNNIADPVSRLLDTSSASIKSTEDCEDQLLMAFIEQNSWAITIEEVQEATLKDKELNDLKQAIEKDTWPKEFRKYELIKTELCVINNILLRGTRIIIPNSLKERILSLAHEGHLSVNAMKAKLRSKVWWKGMDKDVEYWIDTSEGCRLVRQDTHPEPLTPTELPSRV</sequence>
<keyword evidence="5" id="KW-0229">DNA integration</keyword>
<dbReference type="InterPro" id="IPR000477">
    <property type="entry name" value="RT_dom"/>
</dbReference>
<reference evidence="8" key="1">
    <citation type="submission" date="2022-03" db="EMBL/GenBank/DDBJ databases">
        <authorList>
            <person name="Tunstrom K."/>
        </authorList>
    </citation>
    <scope>NUCLEOTIDE SEQUENCE</scope>
</reference>
<dbReference type="InterPro" id="IPR036875">
    <property type="entry name" value="Znf_CCHC_sf"/>
</dbReference>
<dbReference type="SUPFAM" id="SSF57756">
    <property type="entry name" value="Retrovirus zinc finger-like domains"/>
    <property type="match status" value="1"/>
</dbReference>
<dbReference type="FunFam" id="3.30.70.270:FF:000026">
    <property type="entry name" value="Transposon Ty3-G Gag-Pol polyprotein"/>
    <property type="match status" value="1"/>
</dbReference>
<feature type="domain" description="CCHC-type" evidence="7">
    <location>
        <begin position="94"/>
        <end position="110"/>
    </location>
</feature>
<organism evidence="8 9">
    <name type="scientific">Euphydryas editha</name>
    <name type="common">Edith's checkerspot</name>
    <dbReference type="NCBI Taxonomy" id="104508"/>
    <lineage>
        <taxon>Eukaryota</taxon>
        <taxon>Metazoa</taxon>
        <taxon>Ecdysozoa</taxon>
        <taxon>Arthropoda</taxon>
        <taxon>Hexapoda</taxon>
        <taxon>Insecta</taxon>
        <taxon>Pterygota</taxon>
        <taxon>Neoptera</taxon>
        <taxon>Endopterygota</taxon>
        <taxon>Lepidoptera</taxon>
        <taxon>Glossata</taxon>
        <taxon>Ditrysia</taxon>
        <taxon>Papilionoidea</taxon>
        <taxon>Nymphalidae</taxon>
        <taxon>Nymphalinae</taxon>
        <taxon>Euphydryas</taxon>
    </lineage>
</organism>
<dbReference type="PANTHER" id="PTHR37984">
    <property type="entry name" value="PROTEIN CBG26694"/>
    <property type="match status" value="1"/>
</dbReference>
<keyword evidence="4" id="KW-0460">Magnesium</keyword>
<dbReference type="GO" id="GO:0004190">
    <property type="term" value="F:aspartic-type endopeptidase activity"/>
    <property type="evidence" value="ECO:0007669"/>
    <property type="project" value="UniProtKB-KW"/>
</dbReference>
<evidence type="ECO:0000256" key="3">
    <source>
        <dbReference type="ARBA" id="ARBA00022750"/>
    </source>
</evidence>
<dbReference type="Pfam" id="PF00078">
    <property type="entry name" value="RVT_1"/>
    <property type="match status" value="1"/>
</dbReference>
<dbReference type="InterPro" id="IPR041577">
    <property type="entry name" value="RT_RNaseH_2"/>
</dbReference>
<dbReference type="GO" id="GO:0003677">
    <property type="term" value="F:DNA binding"/>
    <property type="evidence" value="ECO:0007669"/>
    <property type="project" value="UniProtKB-KW"/>
</dbReference>
<dbReference type="CDD" id="cd01647">
    <property type="entry name" value="RT_LTR"/>
    <property type="match status" value="1"/>
</dbReference>
<evidence type="ECO:0000313" key="9">
    <source>
        <dbReference type="Proteomes" id="UP001153954"/>
    </source>
</evidence>
<name>A0AAU9V9Y6_EUPED</name>
<dbReference type="InterPro" id="IPR043502">
    <property type="entry name" value="DNA/RNA_pol_sf"/>
</dbReference>
<feature type="domain" description="CCHC-type" evidence="7">
    <location>
        <begin position="72"/>
        <end position="90"/>
    </location>
</feature>
<keyword evidence="6" id="KW-0238">DNA-binding</keyword>
<dbReference type="Gene3D" id="1.10.340.70">
    <property type="match status" value="1"/>
</dbReference>
<dbReference type="AlphaFoldDB" id="A0AAU9V9Y6"/>
<keyword evidence="3" id="KW-0064">Aspartyl protease</keyword>
<evidence type="ECO:0000256" key="6">
    <source>
        <dbReference type="ARBA" id="ARBA00023125"/>
    </source>
</evidence>
<dbReference type="GO" id="GO:0003964">
    <property type="term" value="F:RNA-directed DNA polymerase activity"/>
    <property type="evidence" value="ECO:0007669"/>
    <property type="project" value="UniProtKB-EC"/>
</dbReference>